<proteinExistence type="predicted"/>
<evidence type="ECO:0000313" key="1">
    <source>
        <dbReference type="EMBL" id="AMM43637.1"/>
    </source>
</evidence>
<name>A0A1L2CUF7_9CAUD</name>
<sequence length="180" mass="20587">MEDKNMSVHYSSASNTWDTPDDFYQKLHAAWNFTLDPAAMDDTAKCEKYYTPETDGLAHSWAGETVWCNPPYGREISKWFKKFDEEFKENGTTIIALPPARTDTQYFHKYVRNSATAICFVKGRLKFDNRSLPSWTEDGSHKKTGAPFPSMVVVYDNNITAEKYEVLNSLGFVVQPFILG</sequence>
<organism evidence="1 2">
    <name type="scientific">Pectobacterium phage vB_PcaM_CBB</name>
    <dbReference type="NCBI Taxonomy" id="2772511"/>
    <lineage>
        <taxon>Viruses</taxon>
        <taxon>Duplodnaviria</taxon>
        <taxon>Heunggongvirae</taxon>
        <taxon>Uroviricota</taxon>
        <taxon>Caudoviricetes</taxon>
        <taxon>Mimasvirus</taxon>
        <taxon>Mimasvirus CBB</taxon>
    </lineage>
</organism>
<evidence type="ECO:0000313" key="2">
    <source>
        <dbReference type="Proteomes" id="UP000223891"/>
    </source>
</evidence>
<accession>A0A1L2CUF7</accession>
<dbReference type="Pfam" id="PF05869">
    <property type="entry name" value="Dam"/>
    <property type="match status" value="1"/>
</dbReference>
<dbReference type="GO" id="GO:0009307">
    <property type="term" value="P:DNA restriction-modification system"/>
    <property type="evidence" value="ECO:0007669"/>
    <property type="project" value="InterPro"/>
</dbReference>
<dbReference type="GO" id="GO:0009007">
    <property type="term" value="F:site-specific DNA-methyltransferase (adenine-specific) activity"/>
    <property type="evidence" value="ECO:0007669"/>
    <property type="project" value="InterPro"/>
</dbReference>
<dbReference type="GO" id="GO:0032259">
    <property type="term" value="P:methylation"/>
    <property type="evidence" value="ECO:0007669"/>
    <property type="project" value="UniProtKB-KW"/>
</dbReference>
<protein>
    <submittedName>
        <fullName evidence="1">DNA N-6-adenine-methyltransferase</fullName>
    </submittedName>
</protein>
<keyword evidence="2" id="KW-1185">Reference proteome</keyword>
<keyword evidence="1" id="KW-0489">Methyltransferase</keyword>
<gene>
    <name evidence="1" type="ORF">CBB_72</name>
</gene>
<keyword evidence="1" id="KW-0808">Transferase</keyword>
<dbReference type="Proteomes" id="UP000223891">
    <property type="component" value="Segment"/>
</dbReference>
<dbReference type="GO" id="GO:0003677">
    <property type="term" value="F:DNA binding"/>
    <property type="evidence" value="ECO:0007669"/>
    <property type="project" value="InterPro"/>
</dbReference>
<reference evidence="2" key="1">
    <citation type="submission" date="2016-01" db="EMBL/GenBank/DDBJ databases">
        <title>Isolation and Characterization of Enterobacteria phage CBB.</title>
        <authorList>
            <person name="Buttimer C.T.H."/>
            <person name="Hendrix H."/>
            <person name="Alexandre H."/>
            <person name="O'Mahony J."/>
            <person name="Lavigne R."/>
            <person name="Coffey A."/>
        </authorList>
    </citation>
    <scope>NUCLEOTIDE SEQUENCE [LARGE SCALE GENOMIC DNA]</scope>
</reference>
<dbReference type="EMBL" id="KU574722">
    <property type="protein sequence ID" value="AMM43637.1"/>
    <property type="molecule type" value="Genomic_DNA"/>
</dbReference>
<dbReference type="InterPro" id="IPR008593">
    <property type="entry name" value="Dam_MeTrfase"/>
</dbReference>